<name>A0ABU3J5C9_9ACTN</name>
<dbReference type="RefSeq" id="WP_428837895.1">
    <property type="nucleotide sequence ID" value="NZ_BAAAGV010000020.1"/>
</dbReference>
<gene>
    <name evidence="2" type="ORF">QNO05_05160</name>
</gene>
<dbReference type="InterPro" id="IPR029058">
    <property type="entry name" value="AB_hydrolase_fold"/>
</dbReference>
<organism evidence="2 3">
    <name type="scientific">Streptomyces thermocarboxydus</name>
    <dbReference type="NCBI Taxonomy" id="59299"/>
    <lineage>
        <taxon>Bacteria</taxon>
        <taxon>Bacillati</taxon>
        <taxon>Actinomycetota</taxon>
        <taxon>Actinomycetes</taxon>
        <taxon>Kitasatosporales</taxon>
        <taxon>Streptomycetaceae</taxon>
        <taxon>Streptomyces</taxon>
    </lineage>
</organism>
<evidence type="ECO:0000313" key="3">
    <source>
        <dbReference type="Proteomes" id="UP001257895"/>
    </source>
</evidence>
<dbReference type="Gene3D" id="3.40.50.1820">
    <property type="entry name" value="alpha/beta hydrolase"/>
    <property type="match status" value="1"/>
</dbReference>
<evidence type="ECO:0000313" key="2">
    <source>
        <dbReference type="EMBL" id="MDT6969248.1"/>
    </source>
</evidence>
<dbReference type="PANTHER" id="PTHR43433">
    <property type="entry name" value="HYDROLASE, ALPHA/BETA FOLD FAMILY PROTEIN"/>
    <property type="match status" value="1"/>
</dbReference>
<sequence>MTGHTTTVKANGVTWGVESFGDDDAPLVLLAGGTTMLPWPDALCERLAADGRRVMRYDLRDSGASTTRDPEAPAYTLRDLAADAVALADALGGRPAHLAGIGVRAGRRSAGAFSRTSPMTPERQR</sequence>
<proteinExistence type="predicted"/>
<evidence type="ECO:0000256" key="1">
    <source>
        <dbReference type="SAM" id="MobiDB-lite"/>
    </source>
</evidence>
<dbReference type="InterPro" id="IPR050471">
    <property type="entry name" value="AB_hydrolase"/>
</dbReference>
<feature type="compositionally biased region" description="Low complexity" evidence="1">
    <location>
        <begin position="106"/>
        <end position="117"/>
    </location>
</feature>
<dbReference type="EMBL" id="JASKMB010000003">
    <property type="protein sequence ID" value="MDT6969248.1"/>
    <property type="molecule type" value="Genomic_DNA"/>
</dbReference>
<keyword evidence="3" id="KW-1185">Reference proteome</keyword>
<feature type="region of interest" description="Disordered" evidence="1">
    <location>
        <begin position="106"/>
        <end position="125"/>
    </location>
</feature>
<dbReference type="SUPFAM" id="SSF53474">
    <property type="entry name" value="alpha/beta-Hydrolases"/>
    <property type="match status" value="1"/>
</dbReference>
<accession>A0ABU3J5C9</accession>
<dbReference type="PANTHER" id="PTHR43433:SF5">
    <property type="entry name" value="AB HYDROLASE-1 DOMAIN-CONTAINING PROTEIN"/>
    <property type="match status" value="1"/>
</dbReference>
<reference evidence="2 3" key="1">
    <citation type="submission" date="2023-05" db="EMBL/GenBank/DDBJ databases">
        <title>Streptomyces fuscus sp. nov., a brown-black pigment producing actinomyces isolated from dry sand of Sea duck farm.</title>
        <authorList>
            <person name="Xie J."/>
            <person name="Shen N."/>
        </authorList>
    </citation>
    <scope>NUCLEOTIDE SEQUENCE [LARGE SCALE GENOMIC DNA]</scope>
    <source>
        <strain evidence="2 3">CGMCC 4.1883</strain>
    </source>
</reference>
<protein>
    <recommendedName>
        <fullName evidence="4">Alpha/beta hydrolase</fullName>
    </recommendedName>
</protein>
<comment type="caution">
    <text evidence="2">The sequence shown here is derived from an EMBL/GenBank/DDBJ whole genome shotgun (WGS) entry which is preliminary data.</text>
</comment>
<evidence type="ECO:0008006" key="4">
    <source>
        <dbReference type="Google" id="ProtNLM"/>
    </source>
</evidence>
<dbReference type="Proteomes" id="UP001257895">
    <property type="component" value="Unassembled WGS sequence"/>
</dbReference>